<dbReference type="SUPFAM" id="SSF54427">
    <property type="entry name" value="NTF2-like"/>
    <property type="match status" value="1"/>
</dbReference>
<accession>A0A3S0V3F4</accession>
<dbReference type="AlphaFoldDB" id="A0A3S0V3F4"/>
<dbReference type="OrthoDB" id="8364121at2"/>
<name>A0A3S0V3F4_9PROT</name>
<evidence type="ECO:0000313" key="2">
    <source>
        <dbReference type="EMBL" id="RUQ63074.1"/>
    </source>
</evidence>
<proteinExistence type="predicted"/>
<dbReference type="Pfam" id="PF13577">
    <property type="entry name" value="SnoaL_4"/>
    <property type="match status" value="1"/>
</dbReference>
<organism evidence="2 3">
    <name type="scientific">Azospirillum doebereinerae</name>
    <dbReference type="NCBI Taxonomy" id="92933"/>
    <lineage>
        <taxon>Bacteria</taxon>
        <taxon>Pseudomonadati</taxon>
        <taxon>Pseudomonadota</taxon>
        <taxon>Alphaproteobacteria</taxon>
        <taxon>Rhodospirillales</taxon>
        <taxon>Azospirillaceae</taxon>
        <taxon>Azospirillum</taxon>
    </lineage>
</organism>
<sequence length="161" mass="18261">MESEISSVLSWHRFWTMECQYWFDVDTNRGETAHEFYTEDGVFDIGTPGSRYEGRERIKGFYDRRRSLGRRTTIHSITNFEMLHVSDRDASARCLMSLIGADGHPPQQSQPAILIASSVNSYVKGTDGRWYVQARIFEALFTDPAGLPMSRINSALSAPSS</sequence>
<dbReference type="InterPro" id="IPR037401">
    <property type="entry name" value="SnoaL-like"/>
</dbReference>
<dbReference type="Proteomes" id="UP000280346">
    <property type="component" value="Unassembled WGS sequence"/>
</dbReference>
<feature type="domain" description="SnoaL-like" evidence="1">
    <location>
        <begin position="21"/>
        <end position="135"/>
    </location>
</feature>
<dbReference type="RefSeq" id="WP_127004207.1">
    <property type="nucleotide sequence ID" value="NZ_JBNPXW010000025.1"/>
</dbReference>
<dbReference type="EMBL" id="RZIJ01000035">
    <property type="protein sequence ID" value="RUQ63074.1"/>
    <property type="molecule type" value="Genomic_DNA"/>
</dbReference>
<evidence type="ECO:0000313" key="3">
    <source>
        <dbReference type="Proteomes" id="UP000280346"/>
    </source>
</evidence>
<reference evidence="2 3" key="1">
    <citation type="submission" date="2018-12" db="EMBL/GenBank/DDBJ databases">
        <authorList>
            <person name="Yang Y."/>
        </authorList>
    </citation>
    <scope>NUCLEOTIDE SEQUENCE [LARGE SCALE GENOMIC DNA]</scope>
    <source>
        <strain evidence="2 3">GSF71</strain>
    </source>
</reference>
<comment type="caution">
    <text evidence="2">The sequence shown here is derived from an EMBL/GenBank/DDBJ whole genome shotgun (WGS) entry which is preliminary data.</text>
</comment>
<dbReference type="Gene3D" id="3.10.450.50">
    <property type="match status" value="1"/>
</dbReference>
<gene>
    <name evidence="2" type="ORF">EJ913_28120</name>
</gene>
<evidence type="ECO:0000259" key="1">
    <source>
        <dbReference type="Pfam" id="PF13577"/>
    </source>
</evidence>
<keyword evidence="3" id="KW-1185">Reference proteome</keyword>
<protein>
    <recommendedName>
        <fullName evidence="1">SnoaL-like domain-containing protein</fullName>
    </recommendedName>
</protein>
<dbReference type="InterPro" id="IPR032710">
    <property type="entry name" value="NTF2-like_dom_sf"/>
</dbReference>